<feature type="transmembrane region" description="Helical" evidence="1">
    <location>
        <begin position="168"/>
        <end position="191"/>
    </location>
</feature>
<keyword evidence="1" id="KW-0472">Membrane</keyword>
<comment type="caution">
    <text evidence="2">The sequence shown here is derived from an EMBL/GenBank/DDBJ whole genome shotgun (WGS) entry which is preliminary data.</text>
</comment>
<keyword evidence="1" id="KW-0812">Transmembrane</keyword>
<dbReference type="EMBL" id="PSPG01000002">
    <property type="protein sequence ID" value="PXF22257.1"/>
    <property type="molecule type" value="Genomic_DNA"/>
</dbReference>
<keyword evidence="1" id="KW-1133">Transmembrane helix</keyword>
<name>A0A2V3HSZ2_9ARCH</name>
<feature type="transmembrane region" description="Helical" evidence="1">
    <location>
        <begin position="256"/>
        <end position="278"/>
    </location>
</feature>
<feature type="transmembrane region" description="Helical" evidence="1">
    <location>
        <begin position="221"/>
        <end position="244"/>
    </location>
</feature>
<protein>
    <submittedName>
        <fullName evidence="2">Uncharacterized protein</fullName>
    </submittedName>
</protein>
<feature type="transmembrane region" description="Helical" evidence="1">
    <location>
        <begin position="135"/>
        <end position="156"/>
    </location>
</feature>
<dbReference type="Proteomes" id="UP000248161">
    <property type="component" value="Unassembled WGS sequence"/>
</dbReference>
<dbReference type="AlphaFoldDB" id="A0A2V3HSZ2"/>
<accession>A0A2V3HSZ2</accession>
<evidence type="ECO:0000256" key="1">
    <source>
        <dbReference type="SAM" id="Phobius"/>
    </source>
</evidence>
<reference evidence="2 3" key="1">
    <citation type="journal article" date="2015" name="Nat. Commun.">
        <title>Genomic and transcriptomic evidence for scavenging of diverse organic compounds by widespread deep-sea archaea.</title>
        <authorList>
            <person name="Li M."/>
            <person name="Baker B.J."/>
            <person name="Anantharaman K."/>
            <person name="Jain S."/>
            <person name="Breier J.A."/>
            <person name="Dick G.J."/>
        </authorList>
    </citation>
    <scope>NUCLEOTIDE SEQUENCE [LARGE SCALE GENOMIC DNA]</scope>
    <source>
        <strain evidence="2">Cayman_51_deep</strain>
    </source>
</reference>
<feature type="transmembrane region" description="Helical" evidence="1">
    <location>
        <begin position="102"/>
        <end position="123"/>
    </location>
</feature>
<organism evidence="2 3">
    <name type="scientific">Candidatus Thalassarchaeum betae</name>
    <dbReference type="NCBI Taxonomy" id="2599289"/>
    <lineage>
        <taxon>Archaea</taxon>
        <taxon>Methanobacteriati</taxon>
        <taxon>Thermoplasmatota</taxon>
        <taxon>Candidatus Poseidoniia</taxon>
        <taxon>Candidatus Poseidoniales</taxon>
        <taxon>Candidatus Thalassarchaeaceae</taxon>
        <taxon>Candidatus Thalassarchaeum</taxon>
    </lineage>
</organism>
<gene>
    <name evidence="2" type="ORF">CXX69_01380</name>
</gene>
<evidence type="ECO:0000313" key="2">
    <source>
        <dbReference type="EMBL" id="PXF22257.1"/>
    </source>
</evidence>
<proteinExistence type="predicted"/>
<feature type="transmembrane region" description="Helical" evidence="1">
    <location>
        <begin position="63"/>
        <end position="82"/>
    </location>
</feature>
<sequence length="381" mass="41873">MEREVGGSAIERDSDSEPLRLTDVELPWSFAERDERLALLDTFLEDFVFHAAVIRRQWGLSELTCLGLAFAGMVLGAWDLGIGELAGGGDYNRVGFSGFRSLADFSLILALLSMIAWVGVLITLWSRYPIMRENLVYLGIAMLAVQMGSISAHAQSPDFPYGSVARDWAMLGMANLVLLFLSIVVVHRAVIETRDVHVEERHAHPDPRVVQKAWRDHSLRAWSLSLGSWMILVNLMAWSGAHAISDRPPIEDYSNLVVAMFVVTGFLSAGFLMHILWFPQFMLGAVEDRIQSVRAREVAGEVPEASPKAEQGRCPICGDDTPAVRHATGRIEVPCTSDCSGLGKPGTPCPECDSLLPTRIACPSCSSNTTIVSQFSRSEAW</sequence>
<evidence type="ECO:0000313" key="3">
    <source>
        <dbReference type="Proteomes" id="UP000248161"/>
    </source>
</evidence>